<reference evidence="1 2" key="1">
    <citation type="submission" date="2016-06" db="EMBL/GenBank/DDBJ databases">
        <title>Comparative genomics of the ectomycorrhizal sister species Rhizopogon vinicolor and Rhizopogon vesiculosus (Basidiomycota: Boletales) reveals a divergence of the mating type B locus.</title>
        <authorList>
            <consortium name="DOE Joint Genome Institute"/>
            <person name="Mujic A.B."/>
            <person name="Kuo A."/>
            <person name="Tritt A."/>
            <person name="Lipzen A."/>
            <person name="Chen C."/>
            <person name="Johnson J."/>
            <person name="Sharma A."/>
            <person name="Barry K."/>
            <person name="Grigoriev I.V."/>
            <person name="Spatafora J.W."/>
        </authorList>
    </citation>
    <scope>NUCLEOTIDE SEQUENCE [LARGE SCALE GENOMIC DNA]</scope>
    <source>
        <strain evidence="1 2">AM-OR11-026</strain>
    </source>
</reference>
<sequence>MTELGEFVSMTMTLSLLCYSMCFQSFISRATFIFVQFARVQASHSGFRSNRPHREGYSLMCFQTSYRTGCMKTLRYEVTIARQAWSEGPGHLVYSLAS</sequence>
<dbReference type="AlphaFoldDB" id="A0A1B7N2K7"/>
<evidence type="ECO:0000313" key="1">
    <source>
        <dbReference type="EMBL" id="OAX39089.1"/>
    </source>
</evidence>
<accession>A0A1B7N2K7</accession>
<proteinExistence type="predicted"/>
<gene>
    <name evidence="1" type="ORF">K503DRAFT_112461</name>
</gene>
<dbReference type="EMBL" id="KV448263">
    <property type="protein sequence ID" value="OAX39089.1"/>
    <property type="molecule type" value="Genomic_DNA"/>
</dbReference>
<dbReference type="Proteomes" id="UP000092154">
    <property type="component" value="Unassembled WGS sequence"/>
</dbReference>
<dbReference type="InParanoid" id="A0A1B7N2K7"/>
<keyword evidence="2" id="KW-1185">Reference proteome</keyword>
<organism evidence="1 2">
    <name type="scientific">Rhizopogon vinicolor AM-OR11-026</name>
    <dbReference type="NCBI Taxonomy" id="1314800"/>
    <lineage>
        <taxon>Eukaryota</taxon>
        <taxon>Fungi</taxon>
        <taxon>Dikarya</taxon>
        <taxon>Basidiomycota</taxon>
        <taxon>Agaricomycotina</taxon>
        <taxon>Agaricomycetes</taxon>
        <taxon>Agaricomycetidae</taxon>
        <taxon>Boletales</taxon>
        <taxon>Suillineae</taxon>
        <taxon>Rhizopogonaceae</taxon>
        <taxon>Rhizopogon</taxon>
    </lineage>
</organism>
<name>A0A1B7N2K7_9AGAM</name>
<evidence type="ECO:0000313" key="2">
    <source>
        <dbReference type="Proteomes" id="UP000092154"/>
    </source>
</evidence>
<protein>
    <submittedName>
        <fullName evidence="1">Uncharacterized protein</fullName>
    </submittedName>
</protein>